<geneLocation type="plasmid" evidence="1 2">
    <name>unnamed1</name>
</geneLocation>
<evidence type="ECO:0000313" key="2">
    <source>
        <dbReference type="Proteomes" id="UP001223520"/>
    </source>
</evidence>
<dbReference type="CDD" id="cd00085">
    <property type="entry name" value="HNHc"/>
    <property type="match status" value="1"/>
</dbReference>
<protein>
    <submittedName>
        <fullName evidence="1">HNH endonuclease</fullName>
    </submittedName>
</protein>
<dbReference type="GO" id="GO:0004519">
    <property type="term" value="F:endonuclease activity"/>
    <property type="evidence" value="ECO:0007669"/>
    <property type="project" value="UniProtKB-KW"/>
</dbReference>
<reference evidence="1 2" key="1">
    <citation type="journal article" date="2023" name="Limnol Oceanogr Lett">
        <title>Environmental adaptations by the intertidal Antarctic cyanobacterium Halotia branconii CENA392 as revealed using long-read genome sequencing.</title>
        <authorList>
            <person name="Dextro R.B."/>
            <person name="Delbaje E."/>
            <person name="Freitas P.N.N."/>
            <person name="Geraldes V."/>
            <person name="Pinto E."/>
            <person name="Long P.F."/>
            <person name="Fiore M.F."/>
        </authorList>
    </citation>
    <scope>NUCLEOTIDE SEQUENCE [LARGE SCALE GENOMIC DNA]</scope>
    <source>
        <strain evidence="1 2">CENA392</strain>
        <plasmid evidence="1 2">unnamed1</plasmid>
    </source>
</reference>
<keyword evidence="2" id="KW-1185">Reference proteome</keyword>
<keyword evidence="1" id="KW-0378">Hydrolase</keyword>
<dbReference type="InterPro" id="IPR003615">
    <property type="entry name" value="HNH_nuc"/>
</dbReference>
<name>A0AAJ6PCN0_9CYAN</name>
<dbReference type="RefSeq" id="WP_281486236.1">
    <property type="nucleotide sequence ID" value="NZ_CP124544.1"/>
</dbReference>
<sequence>MSYPQNWKQLATSIKESSNWRCSKCGRPGLRPGEKNPDLTGKRRAYTLQVHHWNRDPSDNRLENLGCLCPRCHLSYHQFRRGNVSPGQLSLF</sequence>
<dbReference type="AlphaFoldDB" id="A0AAJ6PCN0"/>
<evidence type="ECO:0000313" key="1">
    <source>
        <dbReference type="EMBL" id="WGV29037.1"/>
    </source>
</evidence>
<keyword evidence="1" id="KW-0255">Endonuclease</keyword>
<dbReference type="Proteomes" id="UP001223520">
    <property type="component" value="Plasmid unnamed1"/>
</dbReference>
<keyword evidence="1" id="KW-0614">Plasmid</keyword>
<gene>
    <name evidence="1" type="ORF">QI031_31250</name>
</gene>
<keyword evidence="1" id="KW-0540">Nuclease</keyword>
<dbReference type="KEGG" id="hbq:QI031_31250"/>
<dbReference type="EMBL" id="CP124544">
    <property type="protein sequence ID" value="WGV29037.1"/>
    <property type="molecule type" value="Genomic_DNA"/>
</dbReference>
<accession>A0AAJ6PCN0</accession>
<organism evidence="1 2">
    <name type="scientific">Halotia branconii CENA392</name>
    <dbReference type="NCBI Taxonomy" id="1539056"/>
    <lineage>
        <taxon>Bacteria</taxon>
        <taxon>Bacillati</taxon>
        <taxon>Cyanobacteriota</taxon>
        <taxon>Cyanophyceae</taxon>
        <taxon>Nostocales</taxon>
        <taxon>Nodulariaceae</taxon>
        <taxon>Halotia</taxon>
    </lineage>
</organism>
<proteinExistence type="predicted"/>